<dbReference type="OrthoDB" id="8772678at2"/>
<evidence type="ECO:0000256" key="1">
    <source>
        <dbReference type="ARBA" id="ARBA00006479"/>
    </source>
</evidence>
<comment type="similarity">
    <text evidence="1">Belongs to the ROK (NagC/XylR) family.</text>
</comment>
<dbReference type="Pfam" id="PF00480">
    <property type="entry name" value="ROK"/>
    <property type="match status" value="1"/>
</dbReference>
<accession>A0A4S4FSB6</accession>
<comment type="caution">
    <text evidence="2">The sequence shown here is derived from an EMBL/GenBank/DDBJ whole genome shotgun (WGS) entry which is preliminary data.</text>
</comment>
<evidence type="ECO:0000313" key="2">
    <source>
        <dbReference type="EMBL" id="THG32376.1"/>
    </source>
</evidence>
<dbReference type="InterPro" id="IPR043129">
    <property type="entry name" value="ATPase_NBD"/>
</dbReference>
<dbReference type="EMBL" id="SSSM01000002">
    <property type="protein sequence ID" value="THG32376.1"/>
    <property type="molecule type" value="Genomic_DNA"/>
</dbReference>
<dbReference type="AlphaFoldDB" id="A0A4S4FSB6"/>
<evidence type="ECO:0000313" key="3">
    <source>
        <dbReference type="Proteomes" id="UP000309133"/>
    </source>
</evidence>
<protein>
    <submittedName>
        <fullName evidence="2">ROK family protein</fullName>
    </submittedName>
</protein>
<dbReference type="RefSeq" id="WP_136426541.1">
    <property type="nucleotide sequence ID" value="NZ_SSSM01000002.1"/>
</dbReference>
<dbReference type="Gene3D" id="3.30.420.40">
    <property type="match status" value="2"/>
</dbReference>
<reference evidence="2 3" key="1">
    <citation type="submission" date="2019-04" db="EMBL/GenBank/DDBJ databases">
        <authorList>
            <person name="Jiang L."/>
        </authorList>
    </citation>
    <scope>NUCLEOTIDE SEQUENCE [LARGE SCALE GENOMIC DNA]</scope>
    <source>
        <strain evidence="2 3">YIM 131853</strain>
    </source>
</reference>
<dbReference type="Proteomes" id="UP000309133">
    <property type="component" value="Unassembled WGS sequence"/>
</dbReference>
<dbReference type="PANTHER" id="PTHR18964">
    <property type="entry name" value="ROK (REPRESSOR, ORF, KINASE) FAMILY"/>
    <property type="match status" value="1"/>
</dbReference>
<dbReference type="SUPFAM" id="SSF53067">
    <property type="entry name" value="Actin-like ATPase domain"/>
    <property type="match status" value="1"/>
</dbReference>
<name>A0A4S4FSB6_9MICO</name>
<gene>
    <name evidence="2" type="ORF">E6C64_04995</name>
</gene>
<organism evidence="2 3">
    <name type="scientific">Naasia lichenicola</name>
    <dbReference type="NCBI Taxonomy" id="2565933"/>
    <lineage>
        <taxon>Bacteria</taxon>
        <taxon>Bacillati</taxon>
        <taxon>Actinomycetota</taxon>
        <taxon>Actinomycetes</taxon>
        <taxon>Micrococcales</taxon>
        <taxon>Microbacteriaceae</taxon>
        <taxon>Naasia</taxon>
    </lineage>
</organism>
<sequence>MRFALAVDLGGTKVEAALVSEDAVVLARSRRRAPTGPDSTHASLSAALSTVIGGALGELPSGSGLTGIGIGSAGPLDLDAGTVSPLNLPGCADFPLRRTVSAARPELPVHLALDGLCITLAEHWVGAAVGRRSVLGMVVSTGIGGGIVMDGRPLLGGTGNAGHIGQVTVPGYLPEGVGGLPATSERLASGPNIVGWARELGWQGRTGEELAAAYAGADPLAVAAVRRSASAVGAVIASASALLDLDVVVIGGGFVAVSPDYLALVREARDQAAPFPFVARAEIVPSGLGGDGPLLGAAALVLRSA</sequence>
<keyword evidence="3" id="KW-1185">Reference proteome</keyword>
<dbReference type="PANTHER" id="PTHR18964:SF169">
    <property type="entry name" value="N-ACETYLMANNOSAMINE KINASE"/>
    <property type="match status" value="1"/>
</dbReference>
<dbReference type="InterPro" id="IPR000600">
    <property type="entry name" value="ROK"/>
</dbReference>
<proteinExistence type="inferred from homology"/>